<dbReference type="EMBL" id="FXAN01000116">
    <property type="protein sequence ID" value="SMG02917.1"/>
    <property type="molecule type" value="Genomic_DNA"/>
</dbReference>
<evidence type="ECO:0000313" key="2">
    <source>
        <dbReference type="EMBL" id="SMG02917.1"/>
    </source>
</evidence>
<sequence length="52" mass="5773">MSDDGRMGRAESFPRKAVHSCRSTRRAGDRIVMPDAVLSARRTIGLSLSNPW</sequence>
<feature type="region of interest" description="Disordered" evidence="1">
    <location>
        <begin position="1"/>
        <end position="25"/>
    </location>
</feature>
<evidence type="ECO:0000256" key="1">
    <source>
        <dbReference type="SAM" id="MobiDB-lite"/>
    </source>
</evidence>
<evidence type="ECO:0000313" key="3">
    <source>
        <dbReference type="Proteomes" id="UP000198460"/>
    </source>
</evidence>
<feature type="compositionally biased region" description="Basic residues" evidence="1">
    <location>
        <begin position="16"/>
        <end position="25"/>
    </location>
</feature>
<feature type="compositionally biased region" description="Basic and acidic residues" evidence="1">
    <location>
        <begin position="1"/>
        <end position="14"/>
    </location>
</feature>
<name>A0A238HDD8_9BURK</name>
<dbReference type="AlphaFoldDB" id="A0A238HDD8"/>
<protein>
    <submittedName>
        <fullName evidence="2">Uncharacterized protein</fullName>
    </submittedName>
</protein>
<organism evidence="2 3">
    <name type="scientific">Burkholderia singularis</name>
    <dbReference type="NCBI Taxonomy" id="1503053"/>
    <lineage>
        <taxon>Bacteria</taxon>
        <taxon>Pseudomonadati</taxon>
        <taxon>Pseudomonadota</taxon>
        <taxon>Betaproteobacteria</taxon>
        <taxon>Burkholderiales</taxon>
        <taxon>Burkholderiaceae</taxon>
        <taxon>Burkholderia</taxon>
        <taxon>pseudomallei group</taxon>
    </lineage>
</organism>
<accession>A0A238HDD8</accession>
<reference evidence="2 3" key="1">
    <citation type="submission" date="2017-04" db="EMBL/GenBank/DDBJ databases">
        <authorList>
            <person name="Afonso C.L."/>
            <person name="Miller P.J."/>
            <person name="Scott M.A."/>
            <person name="Spackman E."/>
            <person name="Goraichik I."/>
            <person name="Dimitrov K.M."/>
            <person name="Suarez D.L."/>
            <person name="Swayne D.E."/>
        </authorList>
    </citation>
    <scope>NUCLEOTIDE SEQUENCE [LARGE SCALE GENOMIC DNA]</scope>
    <source>
        <strain evidence="2">LMG 28154</strain>
    </source>
</reference>
<dbReference type="Proteomes" id="UP000198460">
    <property type="component" value="Unassembled WGS sequence"/>
</dbReference>
<gene>
    <name evidence="2" type="ORF">BSIN_5181</name>
</gene>
<proteinExistence type="predicted"/>